<evidence type="ECO:0000256" key="7">
    <source>
        <dbReference type="ARBA" id="ARBA00022840"/>
    </source>
</evidence>
<keyword evidence="3 9" id="KW-0028">Amino-acid biosynthesis</keyword>
<dbReference type="InterPro" id="IPR037528">
    <property type="entry name" value="ArgB"/>
</dbReference>
<feature type="region of interest" description="Disordered" evidence="10">
    <location>
        <begin position="281"/>
        <end position="327"/>
    </location>
</feature>
<dbReference type="PRINTS" id="PR00474">
    <property type="entry name" value="GLU5KINASE"/>
</dbReference>
<feature type="binding site" evidence="9">
    <location>
        <begin position="67"/>
        <end position="68"/>
    </location>
    <ligand>
        <name>substrate</name>
    </ligand>
</feature>
<dbReference type="HAMAP" id="MF_00082">
    <property type="entry name" value="ArgB"/>
    <property type="match status" value="1"/>
</dbReference>
<proteinExistence type="inferred from homology"/>
<feature type="site" description="Transition state stabilizer" evidence="9">
    <location>
        <position position="32"/>
    </location>
</feature>
<organism evidence="12">
    <name type="scientific">Streptomyces himastatinicus ATCC 53653</name>
    <dbReference type="NCBI Taxonomy" id="457427"/>
    <lineage>
        <taxon>Bacteria</taxon>
        <taxon>Bacillati</taxon>
        <taxon>Actinomycetota</taxon>
        <taxon>Actinomycetes</taxon>
        <taxon>Kitasatosporales</taxon>
        <taxon>Streptomycetaceae</taxon>
        <taxon>Streptomyces</taxon>
        <taxon>Streptomyces violaceusniger group</taxon>
    </lineage>
</organism>
<protein>
    <recommendedName>
        <fullName evidence="9">Acetylglutamate kinase</fullName>
        <ecNumber evidence="9">2.7.2.8</ecNumber>
    </recommendedName>
    <alternativeName>
        <fullName evidence="9">N-acetyl-L-glutamate 5-phosphotransferase</fullName>
    </alternativeName>
    <alternativeName>
        <fullName evidence="9">NAG kinase</fullName>
        <shortName evidence="9">NAGK</shortName>
    </alternativeName>
</protein>
<keyword evidence="7 9" id="KW-0067">ATP-binding</keyword>
<dbReference type="InterPro" id="IPR001048">
    <property type="entry name" value="Asp/Glu/Uridylate_kinase"/>
</dbReference>
<keyword evidence="4 9" id="KW-0808">Transferase</keyword>
<dbReference type="Pfam" id="PF00696">
    <property type="entry name" value="AA_kinase"/>
    <property type="match status" value="1"/>
</dbReference>
<dbReference type="AlphaFoldDB" id="G0LW95"/>
<evidence type="ECO:0000256" key="10">
    <source>
        <dbReference type="SAM" id="MobiDB-lite"/>
    </source>
</evidence>
<feature type="domain" description="Aspartate/glutamate/uridylate kinase" evidence="11">
    <location>
        <begin position="28"/>
        <end position="268"/>
    </location>
</feature>
<evidence type="ECO:0000313" key="12">
    <source>
        <dbReference type="EMBL" id="CBZ42136.1"/>
    </source>
</evidence>
<feature type="binding site" evidence="9">
    <location>
        <position position="189"/>
    </location>
    <ligand>
        <name>substrate</name>
    </ligand>
</feature>
<dbReference type="SUPFAM" id="SSF53633">
    <property type="entry name" value="Carbamate kinase-like"/>
    <property type="match status" value="1"/>
</dbReference>
<keyword evidence="6 9" id="KW-0418">Kinase</keyword>
<dbReference type="NCBIfam" id="TIGR00761">
    <property type="entry name" value="argB"/>
    <property type="match status" value="1"/>
</dbReference>
<gene>
    <name evidence="12" type="primary">hmtB</name>
    <name evidence="9" type="synonym">argB</name>
</gene>
<dbReference type="PIRSF" id="PIRSF000728">
    <property type="entry name" value="NAGK"/>
    <property type="match status" value="1"/>
</dbReference>
<evidence type="ECO:0000256" key="4">
    <source>
        <dbReference type="ARBA" id="ARBA00022679"/>
    </source>
</evidence>
<dbReference type="InterPro" id="IPR036393">
    <property type="entry name" value="AceGlu_kinase-like_sf"/>
</dbReference>
<dbReference type="GO" id="GO:0005524">
    <property type="term" value="F:ATP binding"/>
    <property type="evidence" value="ECO:0007669"/>
    <property type="project" value="UniProtKB-UniRule"/>
</dbReference>
<dbReference type="PANTHER" id="PTHR23342">
    <property type="entry name" value="N-ACETYLGLUTAMATE SYNTHASE"/>
    <property type="match status" value="1"/>
</dbReference>
<evidence type="ECO:0000256" key="2">
    <source>
        <dbReference type="ARBA" id="ARBA00022571"/>
    </source>
</evidence>
<feature type="region of interest" description="Disordered" evidence="10">
    <location>
        <begin position="1"/>
        <end position="21"/>
    </location>
</feature>
<feature type="binding site" evidence="9">
    <location>
        <position position="89"/>
    </location>
    <ligand>
        <name>substrate</name>
    </ligand>
</feature>
<comment type="similarity">
    <text evidence="9">Belongs to the acetylglutamate kinase family. ArgB subfamily.</text>
</comment>
<evidence type="ECO:0000256" key="5">
    <source>
        <dbReference type="ARBA" id="ARBA00022741"/>
    </source>
</evidence>
<dbReference type="InterPro" id="IPR004662">
    <property type="entry name" value="AcgluKinase_fam"/>
</dbReference>
<comment type="pathway">
    <text evidence="1 9">Amino-acid biosynthesis; L-arginine biosynthesis; N(2)-acetyl-L-ornithine from L-glutamate: step 2/4.</text>
</comment>
<evidence type="ECO:0000256" key="8">
    <source>
        <dbReference type="ARBA" id="ARBA00048141"/>
    </source>
</evidence>
<comment type="subcellular location">
    <subcellularLocation>
        <location evidence="9">Cytoplasm</location>
    </subcellularLocation>
</comment>
<dbReference type="EC" id="2.7.2.8" evidence="9"/>
<dbReference type="Gene3D" id="3.40.1160.10">
    <property type="entry name" value="Acetylglutamate kinase-like"/>
    <property type="match status" value="1"/>
</dbReference>
<dbReference type="InterPro" id="IPR001057">
    <property type="entry name" value="Glu/AcGlu_kinase"/>
</dbReference>
<keyword evidence="9" id="KW-0963">Cytoplasm</keyword>
<evidence type="ECO:0000256" key="1">
    <source>
        <dbReference type="ARBA" id="ARBA00004828"/>
    </source>
</evidence>
<reference evidence="12" key="1">
    <citation type="submission" date="2011-02" db="EMBL/GenBank/DDBJ databases">
        <title>Biosynthesis of himastatin: gene cluster and characterization of two cytochrome P450 enzymes involved in post-tailoring oxidative tricyclic hexahydropyrroloindole moiety formation and regiospecific biaryl coupling.</title>
        <authorList>
            <person name="Ma J.Y."/>
            <person name="Wang Z.W."/>
            <person name="Zuo D.G."/>
            <person name="Luo M.H."/>
            <person name="Xie Y.C."/>
            <person name="Wang B."/>
            <person name="Huang H.B."/>
            <person name="Cheng Y.Q."/>
            <person name="Zhang C.S."/>
            <person name="Ju J.H."/>
        </authorList>
    </citation>
    <scope>NUCLEOTIDE SEQUENCE</scope>
    <source>
        <strain evidence="12">Type strain: ATCC 53653</strain>
    </source>
</reference>
<dbReference type="UniPathway" id="UPA00068">
    <property type="reaction ID" value="UER00107"/>
</dbReference>
<comment type="function">
    <text evidence="9">Catalyzes the ATP-dependent phosphorylation of N-acetyl-L-glutamate.</text>
</comment>
<evidence type="ECO:0000256" key="3">
    <source>
        <dbReference type="ARBA" id="ARBA00022605"/>
    </source>
</evidence>
<accession>G0LW95</accession>
<sequence>MEEPHVTASAAQALPARHSAASGRKDRLTVIKLGGNAMVDGELEASFADDVVRMHRAGLQPVVVHGGGPQISAELERHGLTATFRGGLRVTTPRAMGVVRMVLAGRVQRELVGLINRHGPLAVGMTGEDADTVTAVRHLPVIEGRPVDIGRVGEISAVDTTLLRTLLADGRIPVVSPIARSADDDGIYNVNADTAAAALASALGAGELLLLTDVQGLYADWPDSHEVIERLTATELEALLPELSHGMTPKMAACLHAVRHGVDRARVLDGRVRHAALAGLRPDERSGTTVVPDAKPSPIDRMAPHMASRNSTCAYGPQGSSDERTDP</sequence>
<evidence type="ECO:0000256" key="6">
    <source>
        <dbReference type="ARBA" id="ARBA00022777"/>
    </source>
</evidence>
<name>G0LW95_9ACTN</name>
<comment type="catalytic activity">
    <reaction evidence="8 9">
        <text>N-acetyl-L-glutamate + ATP = N-acetyl-L-glutamyl 5-phosphate + ADP</text>
        <dbReference type="Rhea" id="RHEA:14629"/>
        <dbReference type="ChEBI" id="CHEBI:30616"/>
        <dbReference type="ChEBI" id="CHEBI:44337"/>
        <dbReference type="ChEBI" id="CHEBI:57936"/>
        <dbReference type="ChEBI" id="CHEBI:456216"/>
        <dbReference type="EC" id="2.7.2.8"/>
    </reaction>
</comment>
<keyword evidence="5 9" id="KW-0547">Nucleotide-binding</keyword>
<keyword evidence="2 9" id="KW-0055">Arginine biosynthesis</keyword>
<dbReference type="GO" id="GO:0003991">
    <property type="term" value="F:acetylglutamate kinase activity"/>
    <property type="evidence" value="ECO:0007669"/>
    <property type="project" value="UniProtKB-UniRule"/>
</dbReference>
<evidence type="ECO:0000256" key="9">
    <source>
        <dbReference type="HAMAP-Rule" id="MF_00082"/>
    </source>
</evidence>
<dbReference type="EMBL" id="FR823394">
    <property type="protein sequence ID" value="CBZ42136.1"/>
    <property type="molecule type" value="Genomic_DNA"/>
</dbReference>
<evidence type="ECO:0000259" key="11">
    <source>
        <dbReference type="Pfam" id="PF00696"/>
    </source>
</evidence>
<feature type="site" description="Transition state stabilizer" evidence="9">
    <location>
        <position position="250"/>
    </location>
</feature>
<dbReference type="FunFam" id="3.40.1160.10:FF:000004">
    <property type="entry name" value="Acetylglutamate kinase"/>
    <property type="match status" value="1"/>
</dbReference>
<dbReference type="GO" id="GO:0005737">
    <property type="term" value="C:cytoplasm"/>
    <property type="evidence" value="ECO:0007669"/>
    <property type="project" value="UniProtKB-SubCell"/>
</dbReference>
<dbReference type="PANTHER" id="PTHR23342:SF0">
    <property type="entry name" value="N-ACETYLGLUTAMATE SYNTHASE, MITOCHONDRIAL"/>
    <property type="match status" value="1"/>
</dbReference>
<dbReference type="GO" id="GO:0042450">
    <property type="term" value="P:L-arginine biosynthetic process via ornithine"/>
    <property type="evidence" value="ECO:0007669"/>
    <property type="project" value="UniProtKB-UniRule"/>
</dbReference>